<dbReference type="Gene3D" id="3.40.190.10">
    <property type="entry name" value="Periplasmic binding protein-like II"/>
    <property type="match status" value="1"/>
</dbReference>
<feature type="domain" description="Transcriptional regulator SgrR N-terminal HTH" evidence="3">
    <location>
        <begin position="6"/>
        <end position="102"/>
    </location>
</feature>
<evidence type="ECO:0000256" key="1">
    <source>
        <dbReference type="ARBA" id="ARBA00023125"/>
    </source>
</evidence>
<evidence type="ECO:0000259" key="2">
    <source>
        <dbReference type="Pfam" id="PF00496"/>
    </source>
</evidence>
<dbReference type="Gene3D" id="3.10.105.10">
    <property type="entry name" value="Dipeptide-binding Protein, Domain 3"/>
    <property type="match status" value="1"/>
</dbReference>
<dbReference type="SUPFAM" id="SSF53850">
    <property type="entry name" value="Periplasmic binding protein-like II"/>
    <property type="match status" value="1"/>
</dbReference>
<dbReference type="GO" id="GO:0015833">
    <property type="term" value="P:peptide transport"/>
    <property type="evidence" value="ECO:0007669"/>
    <property type="project" value="TreeGrafter"/>
</dbReference>
<organism evidence="4 5">
    <name type="scientific">Paenibacillus larvae subsp. pulvifaciens</name>
    <dbReference type="NCBI Taxonomy" id="1477"/>
    <lineage>
        <taxon>Bacteria</taxon>
        <taxon>Bacillati</taxon>
        <taxon>Bacillota</taxon>
        <taxon>Bacilli</taxon>
        <taxon>Bacillales</taxon>
        <taxon>Paenibacillaceae</taxon>
        <taxon>Paenibacillus</taxon>
    </lineage>
</organism>
<dbReference type="RefSeq" id="WP_036655250.1">
    <property type="nucleotide sequence ID" value="NZ_CP020557.1"/>
</dbReference>
<feature type="domain" description="Solute-binding protein family 5" evidence="2">
    <location>
        <begin position="175"/>
        <end position="507"/>
    </location>
</feature>
<proteinExistence type="predicted"/>
<dbReference type="Proteomes" id="UP000192727">
    <property type="component" value="Chromosome"/>
</dbReference>
<evidence type="ECO:0000313" key="4">
    <source>
        <dbReference type="EMBL" id="ARF69124.1"/>
    </source>
</evidence>
<dbReference type="GO" id="GO:0003677">
    <property type="term" value="F:DNA binding"/>
    <property type="evidence" value="ECO:0007669"/>
    <property type="project" value="UniProtKB-KW"/>
</dbReference>
<evidence type="ECO:0000259" key="3">
    <source>
        <dbReference type="Pfam" id="PF12793"/>
    </source>
</evidence>
<protein>
    <submittedName>
        <fullName evidence="4">Uncharacterized protein</fullName>
    </submittedName>
</protein>
<keyword evidence="1" id="KW-0238">DNA-binding</keyword>
<dbReference type="EMBL" id="CP020557">
    <property type="protein sequence ID" value="ARF69124.1"/>
    <property type="molecule type" value="Genomic_DNA"/>
</dbReference>
<dbReference type="Pfam" id="PF12793">
    <property type="entry name" value="SgrR_N"/>
    <property type="match status" value="1"/>
</dbReference>
<dbReference type="GO" id="GO:1904680">
    <property type="term" value="F:peptide transmembrane transporter activity"/>
    <property type="evidence" value="ECO:0007669"/>
    <property type="project" value="TreeGrafter"/>
</dbReference>
<dbReference type="Gene3D" id="3.90.76.10">
    <property type="entry name" value="Dipeptide-binding Protein, Domain 1"/>
    <property type="match status" value="1"/>
</dbReference>
<evidence type="ECO:0000313" key="5">
    <source>
        <dbReference type="Proteomes" id="UP000192727"/>
    </source>
</evidence>
<dbReference type="Pfam" id="PF00496">
    <property type="entry name" value="SBP_bac_5"/>
    <property type="match status" value="1"/>
</dbReference>
<dbReference type="PANTHER" id="PTHR30290">
    <property type="entry name" value="PERIPLASMIC BINDING COMPONENT OF ABC TRANSPORTER"/>
    <property type="match status" value="1"/>
</dbReference>
<name>A0A1V0UVA7_9BACL</name>
<sequence length="603" mass="69826">MQITYHYLRLRSSYEHVPDKVPHRVTLDQIAGVLFCTERNVKLLLKKMAAHGWIEWKPGRGRGHASEITFLIAAEDVLAKEAADMAGRGDFTSAMELIQQFGEQYAPRKPFLEWLFSQFGIKSIEQEKSRLDTLRFPLFGLIHTLDPAYAVYGKECNILQHLFNTLVRYNEKSRKLEPELAHHWESDGQQKIWTFYLRKGIYFHHGREMTAGDIKYTFDRLKHPKVASYHSWLTEEIEDILITGPTTIQFQLKEPNCLFDHFLSYRAASIVPEEVVRGQGDDFARHPVGTGPFQIELHNESACKLKVFENYYAERAHLDRIEIWFLPLNLPVSHPPSFWGHLIIYEGKQAQSSLMEQNETGNWRSTKKILYDGCSLLVFNLGKQGPQQHPLFRKAMHSLLDRDLMVKELAGNRVSAASGFSPELGCGQKFPPPDPIQICRLLEESGYQGEPLHLHTLSHHEEDAEWIKRRCEFFGIQVELKFASIEDMLNPSSYIQADMVLYQIVLDSYLSMMEIFRQSNGYVRSFMDAALLKQVDQILQHLIQEKDENARLQKMRELQSIVTQEHAILLLLHKSFHVAFHPSVQGVSVNRYGWVDFNKLFLT</sequence>
<reference evidence="4 5" key="1">
    <citation type="submission" date="2017-03" db="EMBL/GenBank/DDBJ databases">
        <title>Paenibacillus larvae genome sequencing.</title>
        <authorList>
            <person name="Dingman D.W."/>
        </authorList>
    </citation>
    <scope>NUCLEOTIDE SEQUENCE [LARGE SCALE GENOMIC DNA]</scope>
    <source>
        <strain evidence="4 5">SAG 10367</strain>
    </source>
</reference>
<dbReference type="InterPro" id="IPR000914">
    <property type="entry name" value="SBP_5_dom"/>
</dbReference>
<dbReference type="InterPro" id="IPR039424">
    <property type="entry name" value="SBP_5"/>
</dbReference>
<dbReference type="AlphaFoldDB" id="A0A1V0UVA7"/>
<gene>
    <name evidence="4" type="ORF">B7C51_16875</name>
</gene>
<accession>A0A1V0UVA7</accession>
<dbReference type="InterPro" id="IPR025370">
    <property type="entry name" value="SgrR_HTH_N"/>
</dbReference>
<dbReference type="PANTHER" id="PTHR30290:SF72">
    <property type="entry name" value="HTH-TYPE TRANSCRIPTIONAL REGULATOR SGRR"/>
    <property type="match status" value="1"/>
</dbReference>